<sequence length="204" mass="23064">MAERDPLLTIEQDPQDDDKVESIEEVAHQPDSTENKIIDVSKIDTNAMKTFKELLQKENISIDITLLVIGRTGQGKQDKRSVNYAAQCFYNRKSDFQVQGSYYRFVFNSDSLSLDLTCFKDSHEFSGWMISPNDEEIPDTISLEKIDTAELNEGSAKVLKKAFPSISLNVYIFDETAAADEINESFKIGGTNLSINIKQHKEQP</sequence>
<protein>
    <submittedName>
        <fullName evidence="2">Uncharacterized protein</fullName>
    </submittedName>
</protein>
<proteinExistence type="predicted"/>
<dbReference type="EnsemblMetazoa" id="Aqu2.1.28344_001">
    <property type="protein sequence ID" value="Aqu2.1.28344_001"/>
    <property type="gene ID" value="Aqu2.1.28344"/>
</dbReference>
<evidence type="ECO:0000313" key="2">
    <source>
        <dbReference type="EnsemblMetazoa" id="Aqu2.1.28344_001"/>
    </source>
</evidence>
<feature type="region of interest" description="Disordered" evidence="1">
    <location>
        <begin position="1"/>
        <end position="21"/>
    </location>
</feature>
<dbReference type="InParanoid" id="A0A1X7ULG7"/>
<dbReference type="AlphaFoldDB" id="A0A1X7ULG7"/>
<accession>A0A1X7ULG7</accession>
<evidence type="ECO:0000256" key="1">
    <source>
        <dbReference type="SAM" id="MobiDB-lite"/>
    </source>
</evidence>
<organism evidence="2">
    <name type="scientific">Amphimedon queenslandica</name>
    <name type="common">Sponge</name>
    <dbReference type="NCBI Taxonomy" id="400682"/>
    <lineage>
        <taxon>Eukaryota</taxon>
        <taxon>Metazoa</taxon>
        <taxon>Porifera</taxon>
        <taxon>Demospongiae</taxon>
        <taxon>Heteroscleromorpha</taxon>
        <taxon>Haplosclerida</taxon>
        <taxon>Niphatidae</taxon>
        <taxon>Amphimedon</taxon>
    </lineage>
</organism>
<dbReference type="OrthoDB" id="8954335at2759"/>
<reference evidence="2" key="1">
    <citation type="submission" date="2017-05" db="UniProtKB">
        <authorList>
            <consortium name="EnsemblMetazoa"/>
        </authorList>
    </citation>
    <scope>IDENTIFICATION</scope>
</reference>
<name>A0A1X7ULG7_AMPQE</name>